<proteinExistence type="predicted"/>
<evidence type="ECO:0000259" key="2">
    <source>
        <dbReference type="SMART" id="SM01008"/>
    </source>
</evidence>
<dbReference type="RefSeq" id="WP_149756725.1">
    <property type="nucleotide sequence ID" value="NZ_FOMS01000009.1"/>
</dbReference>
<dbReference type="InterPro" id="IPR036856">
    <property type="entry name" value="Ald_Oxase/Xan_DH_a/b_sf"/>
</dbReference>
<dbReference type="InterPro" id="IPR000674">
    <property type="entry name" value="Ald_Oxase/Xan_DH_a/b"/>
</dbReference>
<accession>A0A1I2AAB2</accession>
<dbReference type="SUPFAM" id="SSF56003">
    <property type="entry name" value="Molybdenum cofactor-binding domain"/>
    <property type="match status" value="1"/>
</dbReference>
<dbReference type="Gene3D" id="3.30.365.10">
    <property type="entry name" value="Aldehyde oxidase/xanthine dehydrogenase, molybdopterin binding domain"/>
    <property type="match status" value="4"/>
</dbReference>
<evidence type="ECO:0000313" key="3">
    <source>
        <dbReference type="EMBL" id="SFE40657.1"/>
    </source>
</evidence>
<evidence type="ECO:0000256" key="1">
    <source>
        <dbReference type="SAM" id="MobiDB-lite"/>
    </source>
</evidence>
<name>A0A1I2AAB2_9RHOB</name>
<sequence>MSLDLKVDGQSEDRAEGYAQGILGTPMDRPDGEAKVTGAATYAADEVPEGCLVGMLVRAPGHGRIEVLNLDEVRNSDGVRAVIRDPRMIRNAAQGTANQAPVQGVDKADYIGQPVALVVAESFETARHAAHSLKLRTDGSPGIVNPEDAEPEGEPDTTTGDLDGAMSSAAHSVDVIYTTASSVSAAMEPHATLAWWDGDRLTVRSALQMLKYNRNELADSLEIDPENVRLLAPFVGGGFGSKLGISADAVAAAIAAKELGRPVQVVQHRRQVFETVTRRSETRQRIRLAADAEGRLSGIGHESLVSNLPGEGFAEPVAQATHFAYGGAHRVIGERLARLNRPAAGSVRAPGEAVGVTAFECAMDELASDVGIDPVELRLRNIPDKDPESGIPFSSHMLERSLREGAERFGWAARDVAPRARREGEWWIGTGMAAAFRVNLMMEAEARIALSPEGAVVETDMTDIGTGTYAILTQIAGEALGLPADRVEVRLGDTTFPPGSGSGGSFGAATTGNAVWLAAQEIRQAIAQRMNCDEADLTLKDGTAICGNESRPIAELLDGGSLNGHGHVTAGDAFSDVRQSTFGAHFAEVAVNDVTGEVRVRRMQGTFACGRILNEKTARSQCHGGMTWGIGMALTEGLTHDRRDGHIVNRDFAEYHMAVNADVPPLDVHLLEERDPWSGPLQAKGLGELGICGAGAAVLNAVHHACGVRVRDMPATPDRVLAGLE</sequence>
<dbReference type="Pfam" id="PF20256">
    <property type="entry name" value="MoCoBD_2"/>
    <property type="match status" value="1"/>
</dbReference>
<dbReference type="OrthoDB" id="8428274at2"/>
<dbReference type="Gene3D" id="3.90.1170.50">
    <property type="entry name" value="Aldehyde oxidase/xanthine dehydrogenase, a/b hammerhead"/>
    <property type="match status" value="1"/>
</dbReference>
<dbReference type="InterPro" id="IPR037165">
    <property type="entry name" value="AldOxase/xan_DH_Mopterin-bd_sf"/>
</dbReference>
<dbReference type="PANTHER" id="PTHR11908:SF123">
    <property type="entry name" value="ALDEHYDE OXIDOREDUCTASE MOLYBDENUM-BINDING SUBUNIT PAOC"/>
    <property type="match status" value="1"/>
</dbReference>
<dbReference type="GO" id="GO:0016491">
    <property type="term" value="F:oxidoreductase activity"/>
    <property type="evidence" value="ECO:0007669"/>
    <property type="project" value="InterPro"/>
</dbReference>
<dbReference type="PANTHER" id="PTHR11908">
    <property type="entry name" value="XANTHINE DEHYDROGENASE"/>
    <property type="match status" value="1"/>
</dbReference>
<dbReference type="Pfam" id="PF02738">
    <property type="entry name" value="MoCoBD_1"/>
    <property type="match status" value="1"/>
</dbReference>
<dbReference type="AlphaFoldDB" id="A0A1I2AAB2"/>
<dbReference type="InterPro" id="IPR016208">
    <property type="entry name" value="Ald_Oxase/xanthine_DH-like"/>
</dbReference>
<feature type="region of interest" description="Disordered" evidence="1">
    <location>
        <begin position="136"/>
        <end position="162"/>
    </location>
</feature>
<dbReference type="GO" id="GO:0005506">
    <property type="term" value="F:iron ion binding"/>
    <property type="evidence" value="ECO:0007669"/>
    <property type="project" value="InterPro"/>
</dbReference>
<dbReference type="Proteomes" id="UP000325289">
    <property type="component" value="Unassembled WGS sequence"/>
</dbReference>
<dbReference type="Pfam" id="PF01315">
    <property type="entry name" value="Ald_Xan_dh_C"/>
    <property type="match status" value="1"/>
</dbReference>
<reference evidence="3 4" key="1">
    <citation type="submission" date="2016-10" db="EMBL/GenBank/DDBJ databases">
        <authorList>
            <person name="Varghese N."/>
            <person name="Submissions S."/>
        </authorList>
    </citation>
    <scope>NUCLEOTIDE SEQUENCE [LARGE SCALE GENOMIC DNA]</scope>
    <source>
        <strain evidence="4">YIM D21,KCTC 23444,ACCC 10710</strain>
    </source>
</reference>
<gene>
    <name evidence="3" type="ORF">SAMN04515678_109148</name>
</gene>
<dbReference type="SUPFAM" id="SSF54665">
    <property type="entry name" value="CO dehydrogenase molybdoprotein N-domain-like"/>
    <property type="match status" value="1"/>
</dbReference>
<protein>
    <submittedName>
        <fullName evidence="3">Xanthine dehydrogenase YagR molybdenum-binding subunit</fullName>
    </submittedName>
</protein>
<feature type="domain" description="Aldehyde oxidase/xanthine dehydrogenase a/b hammerhead" evidence="2">
    <location>
        <begin position="37"/>
        <end position="141"/>
    </location>
</feature>
<evidence type="ECO:0000313" key="4">
    <source>
        <dbReference type="Proteomes" id="UP000325289"/>
    </source>
</evidence>
<keyword evidence="4" id="KW-1185">Reference proteome</keyword>
<dbReference type="SMART" id="SM01008">
    <property type="entry name" value="Ald_Xan_dh_C"/>
    <property type="match status" value="1"/>
</dbReference>
<dbReference type="InterPro" id="IPR046867">
    <property type="entry name" value="AldOxase/xan_DH_MoCoBD2"/>
</dbReference>
<dbReference type="InterPro" id="IPR008274">
    <property type="entry name" value="AldOxase/xan_DH_MoCoBD1"/>
</dbReference>
<dbReference type="EMBL" id="FOMS01000009">
    <property type="protein sequence ID" value="SFE40657.1"/>
    <property type="molecule type" value="Genomic_DNA"/>
</dbReference>
<organism evidence="3 4">
    <name type="scientific">Roseivivax sediminis</name>
    <dbReference type="NCBI Taxonomy" id="936889"/>
    <lineage>
        <taxon>Bacteria</taxon>
        <taxon>Pseudomonadati</taxon>
        <taxon>Pseudomonadota</taxon>
        <taxon>Alphaproteobacteria</taxon>
        <taxon>Rhodobacterales</taxon>
        <taxon>Roseobacteraceae</taxon>
        <taxon>Roseivivax</taxon>
    </lineage>
</organism>